<evidence type="ECO:0000259" key="1">
    <source>
        <dbReference type="SMART" id="SM00479"/>
    </source>
</evidence>
<gene>
    <name evidence="2" type="ORF">SIL82_02195</name>
</gene>
<dbReference type="NCBIfam" id="NF006615">
    <property type="entry name" value="PRK09182.1"/>
    <property type="match status" value="1"/>
</dbReference>
<dbReference type="RefSeq" id="WP_010405731.1">
    <property type="nucleotide sequence ID" value="NZ_JAWXXV010000001.1"/>
</dbReference>
<proteinExistence type="predicted"/>
<feature type="domain" description="Exonuclease" evidence="1">
    <location>
        <begin position="43"/>
        <end position="205"/>
    </location>
</feature>
<keyword evidence="2" id="KW-0540">Nuclease</keyword>
<dbReference type="InterPro" id="IPR036397">
    <property type="entry name" value="RNaseH_sf"/>
</dbReference>
<dbReference type="SUPFAM" id="SSF53098">
    <property type="entry name" value="Ribonuclease H-like"/>
    <property type="match status" value="1"/>
</dbReference>
<comment type="caution">
    <text evidence="2">The sequence shown here is derived from an EMBL/GenBank/DDBJ whole genome shotgun (WGS) entry which is preliminary data.</text>
</comment>
<evidence type="ECO:0000313" key="2">
    <source>
        <dbReference type="EMBL" id="MDX5983058.1"/>
    </source>
</evidence>
<dbReference type="PANTHER" id="PTHR30231:SF37">
    <property type="entry name" value="EXODEOXYRIBONUCLEASE 10"/>
    <property type="match status" value="1"/>
</dbReference>
<evidence type="ECO:0000313" key="3">
    <source>
        <dbReference type="Proteomes" id="UP001279660"/>
    </source>
</evidence>
<name>A0ABU4PFS5_9SPHN</name>
<organism evidence="2 3">
    <name type="scientific">Sphingomonas echinoides</name>
    <dbReference type="NCBI Taxonomy" id="59803"/>
    <lineage>
        <taxon>Bacteria</taxon>
        <taxon>Pseudomonadati</taxon>
        <taxon>Pseudomonadota</taxon>
        <taxon>Alphaproteobacteria</taxon>
        <taxon>Sphingomonadales</taxon>
        <taxon>Sphingomonadaceae</taxon>
        <taxon>Sphingomonas</taxon>
    </lineage>
</organism>
<dbReference type="PANTHER" id="PTHR30231">
    <property type="entry name" value="DNA POLYMERASE III SUBUNIT EPSILON"/>
    <property type="match status" value="1"/>
</dbReference>
<dbReference type="InterPro" id="IPR013520">
    <property type="entry name" value="Ribonucl_H"/>
</dbReference>
<keyword evidence="2" id="KW-0378">Hydrolase</keyword>
<dbReference type="SMART" id="SM00479">
    <property type="entry name" value="EXOIII"/>
    <property type="match status" value="1"/>
</dbReference>
<dbReference type="Pfam" id="PF00929">
    <property type="entry name" value="RNase_T"/>
    <property type="match status" value="1"/>
</dbReference>
<dbReference type="EMBL" id="JAWXXV010000001">
    <property type="protein sequence ID" value="MDX5983058.1"/>
    <property type="molecule type" value="Genomic_DNA"/>
</dbReference>
<accession>A0ABU4PFS5</accession>
<keyword evidence="2" id="KW-0269">Exonuclease</keyword>
<protein>
    <submittedName>
        <fullName evidence="2">3'-5' exonuclease</fullName>
    </submittedName>
</protein>
<keyword evidence="3" id="KW-1185">Reference proteome</keyword>
<dbReference type="InterPro" id="IPR012337">
    <property type="entry name" value="RNaseH-like_sf"/>
</dbReference>
<dbReference type="GO" id="GO:0004527">
    <property type="term" value="F:exonuclease activity"/>
    <property type="evidence" value="ECO:0007669"/>
    <property type="project" value="UniProtKB-KW"/>
</dbReference>
<dbReference type="Proteomes" id="UP001279660">
    <property type="component" value="Unassembled WGS sequence"/>
</dbReference>
<reference evidence="2 3" key="1">
    <citation type="submission" date="2023-11" db="EMBL/GenBank/DDBJ databases">
        <title>MicrobeMod: A computational toolkit for identifying prokaryotic methylation and restriction-modification with nanopore sequencing.</title>
        <authorList>
            <person name="Crits-Christoph A."/>
            <person name="Kang S.C."/>
            <person name="Lee H."/>
            <person name="Ostrov N."/>
        </authorList>
    </citation>
    <scope>NUCLEOTIDE SEQUENCE [LARGE SCALE GENOMIC DNA]</scope>
    <source>
        <strain evidence="2 3">ATCC 14820</strain>
    </source>
</reference>
<dbReference type="CDD" id="cd06127">
    <property type="entry name" value="DEDDh"/>
    <property type="match status" value="1"/>
</dbReference>
<dbReference type="Gene3D" id="3.30.420.10">
    <property type="entry name" value="Ribonuclease H-like superfamily/Ribonuclease H"/>
    <property type="match status" value="1"/>
</dbReference>
<sequence>MSDTAPDLADLANLLSASDNYRVQRRLMPRSTVTPPDGTPTKTALLIDVETTGLDLQKDEIIELAMISFTYSLDGRVFEIGETFQRFQEPSAPISPEITRITGITDAMVAGHTIDVAEVAAFARPAALVIAHNAGFDRRFAERLSDVFATKAWACSMSQIDWAAEGFEGTKLHYLAAGAGFFYDRHRAEHDCRAVIELLASDLPVSNRTALAILLDRARQPTWRIWAENSPYDLKDALKARGYRWNGDGNPNPRAWYVDVDDARREAEISFLRKEIYLRDVELLVHRMDAYNRFSDRQN</sequence>